<dbReference type="EMBL" id="CP101527">
    <property type="protein sequence ID" value="UZW75517.1"/>
    <property type="molecule type" value="Genomic_DNA"/>
</dbReference>
<sequence>MAVKKVYKVIFYNSEEIFEIYATHVFPSEMYGFVEVEQLLFGERSQLLVDPSEEKLKTEFSGVNRTYIPMNAIVRIDEVEQEGIAKVTAVGNSVASFPRSPGKPD</sequence>
<dbReference type="Pfam" id="PF08850">
    <property type="entry name" value="DUF1820"/>
    <property type="match status" value="1"/>
</dbReference>
<organism evidence="1 2">
    <name type="scientific">Alkalimarinus sediminis</name>
    <dbReference type="NCBI Taxonomy" id="1632866"/>
    <lineage>
        <taxon>Bacteria</taxon>
        <taxon>Pseudomonadati</taxon>
        <taxon>Pseudomonadota</taxon>
        <taxon>Gammaproteobacteria</taxon>
        <taxon>Alteromonadales</taxon>
        <taxon>Alteromonadaceae</taxon>
        <taxon>Alkalimarinus</taxon>
    </lineage>
</organism>
<proteinExistence type="predicted"/>
<accession>A0A9E8KR21</accession>
<dbReference type="KEGG" id="asem:NNL22_02660"/>
<dbReference type="Proteomes" id="UP001164472">
    <property type="component" value="Chromosome"/>
</dbReference>
<evidence type="ECO:0000313" key="1">
    <source>
        <dbReference type="EMBL" id="UZW75517.1"/>
    </source>
</evidence>
<keyword evidence="2" id="KW-1185">Reference proteome</keyword>
<reference evidence="1" key="1">
    <citation type="submission" date="2022-07" db="EMBL/GenBank/DDBJ databases">
        <title>Alkalimarinus sp. nov., isolated from gut of a Alitta virens.</title>
        <authorList>
            <person name="Yang A.I."/>
            <person name="Shin N.-R."/>
        </authorList>
    </citation>
    <scope>NUCLEOTIDE SEQUENCE</scope>
    <source>
        <strain evidence="1">FA028</strain>
    </source>
</reference>
<evidence type="ECO:0000313" key="2">
    <source>
        <dbReference type="Proteomes" id="UP001164472"/>
    </source>
</evidence>
<gene>
    <name evidence="1" type="ORF">NNL22_02660</name>
</gene>
<dbReference type="InterPro" id="IPR014949">
    <property type="entry name" value="DUF1820"/>
</dbReference>
<dbReference type="RefSeq" id="WP_251810659.1">
    <property type="nucleotide sequence ID" value="NZ_CP101527.1"/>
</dbReference>
<dbReference type="AlphaFoldDB" id="A0A9E8KR21"/>
<name>A0A9E8KR21_9ALTE</name>
<protein>
    <submittedName>
        <fullName evidence="1">DUF1820 family protein</fullName>
    </submittedName>
</protein>